<protein>
    <recommendedName>
        <fullName evidence="3">lipoate--protein ligase</fullName>
        <ecNumber evidence="3">6.3.1.20</ecNumber>
    </recommendedName>
</protein>
<proteinExistence type="predicted"/>
<dbReference type="PROSITE" id="PS51733">
    <property type="entry name" value="BPL_LPL_CATALYTIC"/>
    <property type="match status" value="1"/>
</dbReference>
<keyword evidence="10" id="KW-1185">Reference proteome</keyword>
<evidence type="ECO:0000313" key="10">
    <source>
        <dbReference type="Proteomes" id="UP000721415"/>
    </source>
</evidence>
<dbReference type="RefSeq" id="WP_197115014.1">
    <property type="nucleotide sequence ID" value="NZ_JACBXQ010000002.1"/>
</dbReference>
<comment type="pathway">
    <text evidence="1">Protein modification; protein lipoylation via exogenous pathway; protein N(6)-(lipoyl)lysine from lipoate: step 2/2.</text>
</comment>
<sequence length="349" mass="40106">MILIEPKRNGEWVYDQGTTMAIQAYVRDNIFLEEDIVFPYMVNPSVQIGLYQNAYEEVNQPYMDEHNIGLVRRETGGGAIYLDDRNMSFCFLFNSDNEKDIFGNYKKLYAPIVEVLGKLGVEGLEQEGRNDLTLNGQKISGAAMTVVKGRVYAGFSLLLEPNYEVMEIVLKPNKKKIESHGIQSVRARVGTLRAALADEYKEITVEEFTDFILKELLEVKDLSQAKRYELTEEDWLAIDAIANKTYNNWDWNYGRFKEFQYQVNERFEGVGTLHVGMTVKNAVIDAIQINGDFFAVKPIKEVEDILQGTRLRKEDIEQALKEISLADYIAKMDNQKFINFLLEIPETVE</sequence>
<dbReference type="EMBL" id="JACBXQ010000002">
    <property type="protein sequence ID" value="MBG9986097.1"/>
    <property type="molecule type" value="Genomic_DNA"/>
</dbReference>
<evidence type="ECO:0000256" key="4">
    <source>
        <dbReference type="ARBA" id="ARBA00022598"/>
    </source>
</evidence>
<evidence type="ECO:0000256" key="5">
    <source>
        <dbReference type="ARBA" id="ARBA00022741"/>
    </source>
</evidence>
<dbReference type="NCBIfam" id="TIGR00545">
    <property type="entry name" value="lipoyltrans"/>
    <property type="match status" value="1"/>
</dbReference>
<evidence type="ECO:0000256" key="7">
    <source>
        <dbReference type="ARBA" id="ARBA00048037"/>
    </source>
</evidence>
<dbReference type="PANTHER" id="PTHR12561:SF3">
    <property type="entry name" value="LIPOYLTRANSFERASE 1, MITOCHONDRIAL"/>
    <property type="match status" value="1"/>
</dbReference>
<evidence type="ECO:0000259" key="8">
    <source>
        <dbReference type="PROSITE" id="PS51733"/>
    </source>
</evidence>
<keyword evidence="6" id="KW-0067">ATP-binding</keyword>
<evidence type="ECO:0000256" key="6">
    <source>
        <dbReference type="ARBA" id="ARBA00022840"/>
    </source>
</evidence>
<dbReference type="Pfam" id="PF21948">
    <property type="entry name" value="LplA-B_cat"/>
    <property type="match status" value="1"/>
</dbReference>
<dbReference type="Proteomes" id="UP000721415">
    <property type="component" value="Unassembled WGS sequence"/>
</dbReference>
<dbReference type="InterPro" id="IPR019491">
    <property type="entry name" value="Lipoate_protein_ligase_C"/>
</dbReference>
<feature type="domain" description="BPL/LPL catalytic" evidence="8">
    <location>
        <begin position="31"/>
        <end position="216"/>
    </location>
</feature>
<comment type="catalytic activity">
    <reaction evidence="7">
        <text>L-lysyl-[lipoyl-carrier protein] + (R)-lipoate + ATP = N(6)-[(R)-lipoyl]-L-lysyl-[lipoyl-carrier protein] + AMP + diphosphate + H(+)</text>
        <dbReference type="Rhea" id="RHEA:49288"/>
        <dbReference type="Rhea" id="RHEA-COMP:10500"/>
        <dbReference type="Rhea" id="RHEA-COMP:10502"/>
        <dbReference type="ChEBI" id="CHEBI:15378"/>
        <dbReference type="ChEBI" id="CHEBI:29969"/>
        <dbReference type="ChEBI" id="CHEBI:30616"/>
        <dbReference type="ChEBI" id="CHEBI:33019"/>
        <dbReference type="ChEBI" id="CHEBI:83088"/>
        <dbReference type="ChEBI" id="CHEBI:83099"/>
        <dbReference type="ChEBI" id="CHEBI:456215"/>
        <dbReference type="EC" id="6.3.1.20"/>
    </reaction>
</comment>
<evidence type="ECO:0000256" key="2">
    <source>
        <dbReference type="ARBA" id="ARBA00005124"/>
    </source>
</evidence>
<accession>A0ABS0LQ25</accession>
<comment type="pathway">
    <text evidence="2">Protein modification; protein lipoylation via exogenous pathway; protein N(6)-(lipoyl)lysine from lipoate: step 1/2.</text>
</comment>
<gene>
    <name evidence="9" type="ORF">HZY91_04220</name>
</gene>
<dbReference type="SUPFAM" id="SSF55681">
    <property type="entry name" value="Class II aaRS and biotin synthetases"/>
    <property type="match status" value="1"/>
</dbReference>
<dbReference type="CDD" id="cd16443">
    <property type="entry name" value="LplA"/>
    <property type="match status" value="1"/>
</dbReference>
<dbReference type="PANTHER" id="PTHR12561">
    <property type="entry name" value="LIPOATE-PROTEIN LIGASE"/>
    <property type="match status" value="1"/>
</dbReference>
<evidence type="ECO:0000313" key="9">
    <source>
        <dbReference type="EMBL" id="MBG9986097.1"/>
    </source>
</evidence>
<keyword evidence="5" id="KW-0547">Nucleotide-binding</keyword>
<dbReference type="InterPro" id="IPR045864">
    <property type="entry name" value="aa-tRNA-synth_II/BPL/LPL"/>
</dbReference>
<dbReference type="InterPro" id="IPR004143">
    <property type="entry name" value="BPL_LPL_catalytic"/>
</dbReference>
<name>A0ABS0LQ25_9LACT</name>
<dbReference type="Gene3D" id="3.30.930.10">
    <property type="entry name" value="Bira Bifunctional Protein, Domain 2"/>
    <property type="match status" value="1"/>
</dbReference>
<keyword evidence="4 9" id="KW-0436">Ligase</keyword>
<evidence type="ECO:0000256" key="1">
    <source>
        <dbReference type="ARBA" id="ARBA00005085"/>
    </source>
</evidence>
<dbReference type="Pfam" id="PF10437">
    <property type="entry name" value="Lip_prot_lig_C"/>
    <property type="match status" value="1"/>
</dbReference>
<dbReference type="EC" id="6.3.1.20" evidence="3"/>
<dbReference type="SUPFAM" id="SSF82649">
    <property type="entry name" value="SufE/NifU"/>
    <property type="match status" value="1"/>
</dbReference>
<organism evidence="9 10">
    <name type="scientific">Facklamia lactis</name>
    <dbReference type="NCBI Taxonomy" id="2749967"/>
    <lineage>
        <taxon>Bacteria</taxon>
        <taxon>Bacillati</taxon>
        <taxon>Bacillota</taxon>
        <taxon>Bacilli</taxon>
        <taxon>Lactobacillales</taxon>
        <taxon>Aerococcaceae</taxon>
        <taxon>Facklamia</taxon>
    </lineage>
</organism>
<reference evidence="9 10" key="1">
    <citation type="submission" date="2020-07" db="EMBL/GenBank/DDBJ databases">
        <title>Facklamia lactis sp. nov., isolated from raw milk.</title>
        <authorList>
            <person name="Doll E.V."/>
            <person name="Huptas C."/>
            <person name="Staib L."/>
            <person name="Wenning M."/>
            <person name="Scherer S."/>
        </authorList>
    </citation>
    <scope>NUCLEOTIDE SEQUENCE [LARGE SCALE GENOMIC DNA]</scope>
    <source>
        <strain evidence="9 10">DSM 111018</strain>
    </source>
</reference>
<dbReference type="InterPro" id="IPR004562">
    <property type="entry name" value="LipoylTrfase_LipoateP_Ligase"/>
</dbReference>
<evidence type="ECO:0000256" key="3">
    <source>
        <dbReference type="ARBA" id="ARBA00012367"/>
    </source>
</evidence>
<dbReference type="GO" id="GO:0016979">
    <property type="term" value="F:lipoate-protein ligase activity"/>
    <property type="evidence" value="ECO:0007669"/>
    <property type="project" value="UniProtKB-EC"/>
</dbReference>
<comment type="caution">
    <text evidence="9">The sequence shown here is derived from an EMBL/GenBank/DDBJ whole genome shotgun (WGS) entry which is preliminary data.</text>
</comment>
<dbReference type="Gene3D" id="3.30.390.50">
    <property type="entry name" value="CO dehydrogenase flavoprotein, C-terminal domain"/>
    <property type="match status" value="1"/>
</dbReference>